<name>A0ABT2LYL9_9FIRM</name>
<dbReference type="Proteomes" id="UP001431199">
    <property type="component" value="Unassembled WGS sequence"/>
</dbReference>
<dbReference type="InterPro" id="IPR055130">
    <property type="entry name" value="PreP_C"/>
</dbReference>
<evidence type="ECO:0000313" key="2">
    <source>
        <dbReference type="EMBL" id="MCT7398382.1"/>
    </source>
</evidence>
<dbReference type="Pfam" id="PF00675">
    <property type="entry name" value="Peptidase_M16"/>
    <property type="match status" value="1"/>
</dbReference>
<feature type="domain" description="Peptidase M16C associated" evidence="1">
    <location>
        <begin position="462"/>
        <end position="712"/>
    </location>
</feature>
<dbReference type="InterPro" id="IPR013578">
    <property type="entry name" value="Peptidase_M16C_assoc"/>
</dbReference>
<dbReference type="Gene3D" id="3.30.830.10">
    <property type="entry name" value="Metalloenzyme, LuxS/M16 peptidase-like"/>
    <property type="match status" value="4"/>
</dbReference>
<dbReference type="Pfam" id="PF05193">
    <property type="entry name" value="Peptidase_M16_C"/>
    <property type="match status" value="1"/>
</dbReference>
<dbReference type="SMART" id="SM01264">
    <property type="entry name" value="M16C_associated"/>
    <property type="match status" value="1"/>
</dbReference>
<comment type="caution">
    <text evidence="2">The sequence shown here is derived from an EMBL/GenBank/DDBJ whole genome shotgun (WGS) entry which is preliminary data.</text>
</comment>
<dbReference type="RefSeq" id="WP_260978465.1">
    <property type="nucleotide sequence ID" value="NZ_JAODBU010000004.1"/>
</dbReference>
<dbReference type="InterPro" id="IPR007863">
    <property type="entry name" value="Peptidase_M16_C"/>
</dbReference>
<protein>
    <submittedName>
        <fullName evidence="2">Insulinase family protein</fullName>
    </submittedName>
</protein>
<dbReference type="Pfam" id="PF08367">
    <property type="entry name" value="M16C_assoc"/>
    <property type="match status" value="1"/>
</dbReference>
<dbReference type="InterPro" id="IPR011249">
    <property type="entry name" value="Metalloenz_LuxS/M16"/>
</dbReference>
<proteinExistence type="predicted"/>
<dbReference type="PANTHER" id="PTHR43016">
    <property type="entry name" value="PRESEQUENCE PROTEASE"/>
    <property type="match status" value="1"/>
</dbReference>
<dbReference type="PANTHER" id="PTHR43016:SF13">
    <property type="entry name" value="PRESEQUENCE PROTEASE, MITOCHONDRIAL"/>
    <property type="match status" value="1"/>
</dbReference>
<accession>A0ABT2LYL9</accession>
<organism evidence="2 3">
    <name type="scientific">Eubacterium album</name>
    <dbReference type="NCBI Taxonomy" id="2978477"/>
    <lineage>
        <taxon>Bacteria</taxon>
        <taxon>Bacillati</taxon>
        <taxon>Bacillota</taxon>
        <taxon>Clostridia</taxon>
        <taxon>Eubacteriales</taxon>
        <taxon>Eubacteriaceae</taxon>
        <taxon>Eubacterium</taxon>
    </lineage>
</organism>
<sequence>MAVKDIKEYEIIKQYYMEDLNSQAYLLKHKKTGARIALLSNDDNNKVFNIGFRTPVNDDTGVPHIIEHTVLCGSDKFPVKDPFIELVKGSLNTFLNAMTYPDKTVYPLASCNEKDFQNIMDVYLDAVFNPQIYNHQEIFKQEGWHYELESPEDELKINGVVYNEMKGAFSSVAGVLDRQVLHSLFPDTTYGFESGGDPVSIPDLTYEEYLDFHRKYYHPSNSFIYLYGDMDMEEKLRFIDKEYLSKYDTLEIDSEIKMQKPFDKPAEVESYYPISDGESEEDNTILSWNVVLDTTLNKEEVLAFQVLDYVLMTMPGAVLKQKIIDAGIGKNVESTYESGILQPYWSIVAKYANYEDKDKFKSIIKSGLEEIVQNGIEKESLIATINNLEFKYRESDFGRWPRGLMIGLQMYESWIYDENQPFIYVECNETYAFLKKMVETDYFENLIEKYVLNSKIESTVVLKPKKGLVAETEKELADKLAAKKATLSKSEIDKLVADTKALKKYQEEPSPEEDLKKIPMLEISDIDPEPRPIKSQIREINGIPTVYYDCFTNGIGYAILSFDCKNIPTELLPYIGLLKNTAGYMNTENYNYTQLANEINKNIGGIYVDATLYPDAIEKNKFEHRVEVNFKSMISRMDKAFEIAKEVMLTTKFDDYKRLKEIIDEIKARLQNTLMESGDSAAALRAGSYFSETMYRRENYAGITFYKFIEDIANNFENVKEEVATKLKLLTEYVFRKENLVISYVCKDDEYDSLPGLVEDMTDSLYDKEPDSSILSSDKVEKFAKNVLNEGFKTSSQVQYVVRAGQFDTDKYPYTGTLSVLKTILVYEYLWNNVRVKGGAYGCSNFFTKQGVAMFTSYRDPKLKETNEIYENVVDYINNFNAGDRDMRKFIIGTISEYDQPRTPCSEGGRLLTLYFNHNTFENLKKERSQVLSTTTNAIRNCGSLVADALKEYYVCVIGNEGRIEENKDMFKNIYNLFENKN</sequence>
<evidence type="ECO:0000259" key="1">
    <source>
        <dbReference type="SMART" id="SM01264"/>
    </source>
</evidence>
<dbReference type="SUPFAM" id="SSF63411">
    <property type="entry name" value="LuxS/MPP-like metallohydrolase"/>
    <property type="match status" value="4"/>
</dbReference>
<dbReference type="Pfam" id="PF22516">
    <property type="entry name" value="PreP_C"/>
    <property type="match status" value="1"/>
</dbReference>
<reference evidence="2" key="1">
    <citation type="submission" date="2022-09" db="EMBL/GenBank/DDBJ databases">
        <title>Eubacterium sp. LFL-14 isolated from human feces.</title>
        <authorList>
            <person name="Liu F."/>
        </authorList>
    </citation>
    <scope>NUCLEOTIDE SEQUENCE</scope>
    <source>
        <strain evidence="2">LFL-14</strain>
    </source>
</reference>
<evidence type="ECO:0000313" key="3">
    <source>
        <dbReference type="Proteomes" id="UP001431199"/>
    </source>
</evidence>
<dbReference type="InterPro" id="IPR011765">
    <property type="entry name" value="Pept_M16_N"/>
</dbReference>
<keyword evidence="3" id="KW-1185">Reference proteome</keyword>
<dbReference type="EMBL" id="JAODBU010000004">
    <property type="protein sequence ID" value="MCT7398382.1"/>
    <property type="molecule type" value="Genomic_DNA"/>
</dbReference>
<gene>
    <name evidence="2" type="ORF">N5B56_04660</name>
</gene>